<accession>A0A8J2N784</accession>
<dbReference type="CDD" id="cd02947">
    <property type="entry name" value="TRX_family"/>
    <property type="match status" value="1"/>
</dbReference>
<dbReference type="AlphaFoldDB" id="A0A8J2N784"/>
<organism evidence="1 2">
    <name type="scientific">Fusarium equiseti</name>
    <name type="common">Fusarium scirpi</name>
    <dbReference type="NCBI Taxonomy" id="61235"/>
    <lineage>
        <taxon>Eukaryota</taxon>
        <taxon>Fungi</taxon>
        <taxon>Dikarya</taxon>
        <taxon>Ascomycota</taxon>
        <taxon>Pezizomycotina</taxon>
        <taxon>Sordariomycetes</taxon>
        <taxon>Hypocreomycetidae</taxon>
        <taxon>Hypocreales</taxon>
        <taxon>Nectriaceae</taxon>
        <taxon>Fusarium</taxon>
        <taxon>Fusarium incarnatum-equiseti species complex</taxon>
    </lineage>
</organism>
<name>A0A8J2N784_FUSEQ</name>
<proteinExistence type="predicted"/>
<dbReference type="EMBL" id="CAJSTJ010000044">
    <property type="protein sequence ID" value="CAG7555232.1"/>
    <property type="molecule type" value="Genomic_DNA"/>
</dbReference>
<reference evidence="1" key="1">
    <citation type="submission" date="2021-05" db="EMBL/GenBank/DDBJ databases">
        <authorList>
            <person name="Khan N."/>
        </authorList>
    </citation>
    <scope>NUCLEOTIDE SEQUENCE</scope>
</reference>
<sequence length="118" mass="13391">MPVTEIRDYAHFKELIENNHVVIIDAWAKSHELRVGMSSLFHDLSENPQSNRSGLVFAKHDLDNDKNEDVSHELDTPGVPAFVTYCNGYKVDSLIIMVTDPEKLEELVEEAISLPKWG</sequence>
<protein>
    <submittedName>
        <fullName evidence="1">Uncharacterized protein</fullName>
    </submittedName>
</protein>
<gene>
    <name evidence="1" type="ORF">FEQUK3_LOCUS958</name>
</gene>
<evidence type="ECO:0000313" key="2">
    <source>
        <dbReference type="Proteomes" id="UP000693738"/>
    </source>
</evidence>
<comment type="caution">
    <text evidence="1">The sequence shown here is derived from an EMBL/GenBank/DDBJ whole genome shotgun (WGS) entry which is preliminary data.</text>
</comment>
<dbReference type="Proteomes" id="UP000693738">
    <property type="component" value="Unassembled WGS sequence"/>
</dbReference>
<evidence type="ECO:0000313" key="1">
    <source>
        <dbReference type="EMBL" id="CAG7555232.1"/>
    </source>
</evidence>